<evidence type="ECO:0000313" key="3">
    <source>
        <dbReference type="Proteomes" id="UP001249851"/>
    </source>
</evidence>
<keyword evidence="3" id="KW-1185">Reference proteome</keyword>
<dbReference type="Proteomes" id="UP001249851">
    <property type="component" value="Unassembled WGS sequence"/>
</dbReference>
<feature type="non-terminal residue" evidence="2">
    <location>
        <position position="92"/>
    </location>
</feature>
<organism evidence="2 3">
    <name type="scientific">Acropora cervicornis</name>
    <name type="common">Staghorn coral</name>
    <dbReference type="NCBI Taxonomy" id="6130"/>
    <lineage>
        <taxon>Eukaryota</taxon>
        <taxon>Metazoa</taxon>
        <taxon>Cnidaria</taxon>
        <taxon>Anthozoa</taxon>
        <taxon>Hexacorallia</taxon>
        <taxon>Scleractinia</taxon>
        <taxon>Astrocoeniina</taxon>
        <taxon>Acroporidae</taxon>
        <taxon>Acropora</taxon>
    </lineage>
</organism>
<dbReference type="EMBL" id="JARQWQ010000005">
    <property type="protein sequence ID" value="KAK2571996.1"/>
    <property type="molecule type" value="Genomic_DNA"/>
</dbReference>
<proteinExistence type="predicted"/>
<dbReference type="AlphaFoldDB" id="A0AAD9VEY2"/>
<accession>A0AAD9VEY2</accession>
<gene>
    <name evidence="2" type="ORF">P5673_003417</name>
</gene>
<evidence type="ECO:0000313" key="2">
    <source>
        <dbReference type="EMBL" id="KAK2571996.1"/>
    </source>
</evidence>
<evidence type="ECO:0000256" key="1">
    <source>
        <dbReference type="SAM" id="MobiDB-lite"/>
    </source>
</evidence>
<feature type="compositionally biased region" description="Basic and acidic residues" evidence="1">
    <location>
        <begin position="72"/>
        <end position="81"/>
    </location>
</feature>
<feature type="region of interest" description="Disordered" evidence="1">
    <location>
        <begin position="69"/>
        <end position="92"/>
    </location>
</feature>
<reference evidence="2" key="2">
    <citation type="journal article" date="2023" name="Science">
        <title>Genomic signatures of disease resistance in endangered staghorn corals.</title>
        <authorList>
            <person name="Vollmer S.V."/>
            <person name="Selwyn J.D."/>
            <person name="Despard B.A."/>
            <person name="Roesel C.L."/>
        </authorList>
    </citation>
    <scope>NUCLEOTIDE SEQUENCE</scope>
    <source>
        <strain evidence="2">K2</strain>
    </source>
</reference>
<sequence length="92" mass="10424">MVCMFCLANSLEHHSLYYGLLNKEQSIYKAAPQVTVVEQRKSIVWQAFKVKRQATNSVDAAEKSFTMAEDSEAFRPSRQESEEMATLMTSVA</sequence>
<name>A0AAD9VEY2_ACRCE</name>
<reference evidence="2" key="1">
    <citation type="journal article" date="2023" name="G3 (Bethesda)">
        <title>Whole genome assembly and annotation of the endangered Caribbean coral Acropora cervicornis.</title>
        <authorList>
            <person name="Selwyn J.D."/>
            <person name="Vollmer S.V."/>
        </authorList>
    </citation>
    <scope>NUCLEOTIDE SEQUENCE</scope>
    <source>
        <strain evidence="2">K2</strain>
    </source>
</reference>
<protein>
    <submittedName>
        <fullName evidence="2">Uncharacterized protein</fullName>
    </submittedName>
</protein>
<comment type="caution">
    <text evidence="2">The sequence shown here is derived from an EMBL/GenBank/DDBJ whole genome shotgun (WGS) entry which is preliminary data.</text>
</comment>